<dbReference type="Gene3D" id="6.10.250.240">
    <property type="match status" value="1"/>
</dbReference>
<keyword evidence="4 7" id="KW-0862">Zinc</keyword>
<keyword evidence="1 7" id="KW-0479">Metal-binding</keyword>
<reference evidence="10" key="1">
    <citation type="submission" date="2014-05" db="EMBL/GenBank/DDBJ databases">
        <authorList>
            <person name="Kube M."/>
        </authorList>
    </citation>
    <scope>NUCLEOTIDE SEQUENCE [LARGE SCALE GENOMIC DNA]</scope>
</reference>
<dbReference type="InterPro" id="IPR006171">
    <property type="entry name" value="TOPRIM_dom"/>
</dbReference>
<evidence type="ECO:0000256" key="7">
    <source>
        <dbReference type="HAMAP-Rule" id="MF_00017"/>
    </source>
</evidence>
<feature type="domain" description="Toprim" evidence="8">
    <location>
        <begin position="79"/>
        <end position="172"/>
    </location>
</feature>
<protein>
    <recommendedName>
        <fullName evidence="7">Recombination protein RecR</fullName>
    </recommendedName>
</protein>
<dbReference type="HAMAP" id="MF_00017">
    <property type="entry name" value="RecR"/>
    <property type="match status" value="1"/>
</dbReference>
<keyword evidence="5 7" id="KW-0233">DNA recombination</keyword>
<dbReference type="RefSeq" id="WP_045749928.1">
    <property type="nucleotide sequence ID" value="NZ_FUZK01000004.1"/>
</dbReference>
<dbReference type="NCBIfam" id="TIGR00615">
    <property type="entry name" value="recR"/>
    <property type="match status" value="1"/>
</dbReference>
<dbReference type="GO" id="GO:0006281">
    <property type="term" value="P:DNA repair"/>
    <property type="evidence" value="ECO:0007669"/>
    <property type="project" value="UniProtKB-UniRule"/>
</dbReference>
<evidence type="ECO:0000256" key="1">
    <source>
        <dbReference type="ARBA" id="ARBA00022723"/>
    </source>
</evidence>
<dbReference type="SMART" id="SM00493">
    <property type="entry name" value="TOPRIM"/>
    <property type="match status" value="1"/>
</dbReference>
<keyword evidence="10" id="KW-1185">Reference proteome</keyword>
<dbReference type="InterPro" id="IPR015967">
    <property type="entry name" value="Rcmb_RecR_Znf"/>
</dbReference>
<dbReference type="GO" id="GO:0008270">
    <property type="term" value="F:zinc ion binding"/>
    <property type="evidence" value="ECO:0007669"/>
    <property type="project" value="UniProtKB-KW"/>
</dbReference>
<dbReference type="EMBL" id="LK028559">
    <property type="protein sequence ID" value="CDR31523.1"/>
    <property type="molecule type" value="Genomic_DNA"/>
</dbReference>
<feature type="zinc finger region" description="C4-type" evidence="7">
    <location>
        <begin position="56"/>
        <end position="71"/>
    </location>
</feature>
<comment type="function">
    <text evidence="7">May play a role in DNA repair. It seems to be involved in an RecBC-independent recombinational process of DNA repair. It may act with RecF and RecO.</text>
</comment>
<proteinExistence type="inferred from homology"/>
<dbReference type="Gene3D" id="1.10.8.420">
    <property type="entry name" value="RecR Domain 1"/>
    <property type="match status" value="1"/>
</dbReference>
<evidence type="ECO:0000256" key="2">
    <source>
        <dbReference type="ARBA" id="ARBA00022763"/>
    </source>
</evidence>
<dbReference type="AlphaFoldDB" id="A0A061ACF6"/>
<dbReference type="CDD" id="cd01025">
    <property type="entry name" value="TOPRIM_recR"/>
    <property type="match status" value="1"/>
</dbReference>
<keyword evidence="3 7" id="KW-0863">Zinc-finger</keyword>
<dbReference type="PANTHER" id="PTHR30446">
    <property type="entry name" value="RECOMBINATION PROTEIN RECR"/>
    <property type="match status" value="1"/>
</dbReference>
<dbReference type="InterPro" id="IPR023627">
    <property type="entry name" value="Rcmb_RecR"/>
</dbReference>
<accession>A0A061ACF6</accession>
<dbReference type="PROSITE" id="PS50880">
    <property type="entry name" value="TOPRIM"/>
    <property type="match status" value="1"/>
</dbReference>
<dbReference type="GO" id="GO:0006310">
    <property type="term" value="P:DNA recombination"/>
    <property type="evidence" value="ECO:0007669"/>
    <property type="project" value="UniProtKB-UniRule"/>
</dbReference>
<dbReference type="Pfam" id="PF21176">
    <property type="entry name" value="RecR_HhH"/>
    <property type="match status" value="1"/>
</dbReference>
<evidence type="ECO:0000259" key="8">
    <source>
        <dbReference type="PROSITE" id="PS50880"/>
    </source>
</evidence>
<dbReference type="PROSITE" id="PS01300">
    <property type="entry name" value="RECR"/>
    <property type="match status" value="1"/>
</dbReference>
<sequence length="195" mass="21974">MYPKIILDLILDLKKLPGIGEKSAERLALYLTQLEQDELELFGSHLKDLKTSIKYCKTCGLLTDDETCDICKNHNRSDETIMVLSDSKDVFAIEKTQTFFGKYHVLNGLIDFSRGIEPKDLNIDALAIRIKDTKEIIIATNSTVEGELTAQYIKTLLSREGLTISRLGYGLPVGADLKYADQLTLIKAVENRQKY</sequence>
<dbReference type="InterPro" id="IPR034137">
    <property type="entry name" value="TOPRIM_RecR"/>
</dbReference>
<dbReference type="InterPro" id="IPR000093">
    <property type="entry name" value="DNA_Rcmb_RecR"/>
</dbReference>
<dbReference type="PANTHER" id="PTHR30446:SF0">
    <property type="entry name" value="RECOMBINATION PROTEIN RECR"/>
    <property type="match status" value="1"/>
</dbReference>
<dbReference type="Proteomes" id="UP000032434">
    <property type="component" value="Chromosome 1"/>
</dbReference>
<evidence type="ECO:0000256" key="6">
    <source>
        <dbReference type="ARBA" id="ARBA00023204"/>
    </source>
</evidence>
<dbReference type="Pfam" id="PF21175">
    <property type="entry name" value="RecR_C"/>
    <property type="match status" value="1"/>
</dbReference>
<dbReference type="PATRIC" id="fig|35623.3.peg.1451"/>
<organism evidence="9 10">
    <name type="scientific">Acholeplasma oculi</name>
    <dbReference type="NCBI Taxonomy" id="35623"/>
    <lineage>
        <taxon>Bacteria</taxon>
        <taxon>Bacillati</taxon>
        <taxon>Mycoplasmatota</taxon>
        <taxon>Mollicutes</taxon>
        <taxon>Acholeplasmatales</taxon>
        <taxon>Acholeplasmataceae</taxon>
        <taxon>Acholeplasma</taxon>
    </lineage>
</organism>
<keyword evidence="6 7" id="KW-0234">DNA repair</keyword>
<dbReference type="GO" id="GO:0003677">
    <property type="term" value="F:DNA binding"/>
    <property type="evidence" value="ECO:0007669"/>
    <property type="project" value="UniProtKB-UniRule"/>
</dbReference>
<dbReference type="Pfam" id="PF13662">
    <property type="entry name" value="Toprim_4"/>
    <property type="match status" value="1"/>
</dbReference>
<dbReference type="HOGENOM" id="CLU_060739_1_0_14"/>
<dbReference type="KEGG" id="aoc:Aocu_14500"/>
<gene>
    <name evidence="7 9" type="primary">recR</name>
    <name evidence="9" type="ORF">Aocu_14500</name>
</gene>
<evidence type="ECO:0000256" key="3">
    <source>
        <dbReference type="ARBA" id="ARBA00022771"/>
    </source>
</evidence>
<comment type="similarity">
    <text evidence="7">Belongs to the RecR family.</text>
</comment>
<evidence type="ECO:0000256" key="4">
    <source>
        <dbReference type="ARBA" id="ARBA00022833"/>
    </source>
</evidence>
<dbReference type="Pfam" id="PF02132">
    <property type="entry name" value="RecR_ZnF"/>
    <property type="match status" value="1"/>
</dbReference>
<dbReference type="Gene3D" id="3.30.60.80">
    <property type="match status" value="1"/>
</dbReference>
<dbReference type="Gene3D" id="3.40.1360.10">
    <property type="match status" value="1"/>
</dbReference>
<dbReference type="FunCoup" id="A0A061ACF6">
    <property type="interactions" value="172"/>
</dbReference>
<keyword evidence="2 7" id="KW-0227">DNA damage</keyword>
<evidence type="ECO:0000256" key="5">
    <source>
        <dbReference type="ARBA" id="ARBA00023172"/>
    </source>
</evidence>
<dbReference type="InParanoid" id="A0A061ACF6"/>
<dbReference type="STRING" id="35623.Aocu_14500"/>
<dbReference type="OrthoDB" id="9802672at2"/>
<name>A0A061ACF6_9MOLU</name>
<evidence type="ECO:0000313" key="9">
    <source>
        <dbReference type="EMBL" id="CDR31523.1"/>
    </source>
</evidence>
<evidence type="ECO:0000313" key="10">
    <source>
        <dbReference type="Proteomes" id="UP000032434"/>
    </source>
</evidence>
<dbReference type="SUPFAM" id="SSF111304">
    <property type="entry name" value="Recombination protein RecR"/>
    <property type="match status" value="1"/>
</dbReference>